<dbReference type="OrthoDB" id="9809173at2"/>
<comment type="subcellular location">
    <subcellularLocation>
        <location evidence="1 7">Cell membrane</location>
        <topology evidence="1 7">Multi-pass membrane protein</topology>
    </subcellularLocation>
</comment>
<feature type="transmembrane region" description="Helical" evidence="7">
    <location>
        <begin position="233"/>
        <end position="252"/>
    </location>
</feature>
<dbReference type="PANTHER" id="PTHR30193:SF37">
    <property type="entry name" value="INNER MEMBRANE ABC TRANSPORTER PERMEASE PROTEIN YCJO"/>
    <property type="match status" value="1"/>
</dbReference>
<evidence type="ECO:0000256" key="4">
    <source>
        <dbReference type="ARBA" id="ARBA00022692"/>
    </source>
</evidence>
<dbReference type="PROSITE" id="PS50928">
    <property type="entry name" value="ABC_TM1"/>
    <property type="match status" value="1"/>
</dbReference>
<keyword evidence="10" id="KW-1185">Reference proteome</keyword>
<dbReference type="KEGG" id="bda:FSZ17_12695"/>
<sequence>MSRGGTVLSLETTSDTLNTNSKAVPTKKQFKKLQKAAWAYALLAPALILYSIFFIFPFIFSSILSFMQWNLISDMQFVGLDNFKSLFSDPVFWKSMKNTFIYAIVTVPATMIIALLLAVLVESLGKISELYRFLLFIPVVTSTAITSIIWVHLLHGNNGIINQLLAIVGISGPNWLNDPKWAMWSLVIVGVWKTVGYNFILYVAGLKGIDKQLYEAADIDGAGKWRKLTSITIPMLSPVNLFVLVVSIIHSFQVFDIISVMTQGGPNNSTNVLVYQVYQEAFQFFDIGRASALSMIFFIIVLIVAIVQIRLMESKTHY</sequence>
<organism evidence="9 10">
    <name type="scientific">Cytobacillus dafuensis</name>
    <name type="common">Bacillus dafuensis</name>
    <dbReference type="NCBI Taxonomy" id="1742359"/>
    <lineage>
        <taxon>Bacteria</taxon>
        <taxon>Bacillati</taxon>
        <taxon>Bacillota</taxon>
        <taxon>Bacilli</taxon>
        <taxon>Bacillales</taxon>
        <taxon>Bacillaceae</taxon>
        <taxon>Cytobacillus</taxon>
    </lineage>
</organism>
<feature type="transmembrane region" description="Helical" evidence="7">
    <location>
        <begin position="133"/>
        <end position="153"/>
    </location>
</feature>
<accession>A0A5B8Z4K4</accession>
<reference evidence="10" key="1">
    <citation type="submission" date="2019-08" db="EMBL/GenBank/DDBJ databases">
        <authorList>
            <person name="Zheng X."/>
        </authorList>
    </citation>
    <scope>NUCLEOTIDE SEQUENCE [LARGE SCALE GENOMIC DNA]</scope>
    <source>
        <strain evidence="10">FJAT-25496</strain>
    </source>
</reference>
<dbReference type="EMBL" id="CP042593">
    <property type="protein sequence ID" value="QED48030.1"/>
    <property type="molecule type" value="Genomic_DNA"/>
</dbReference>
<proteinExistence type="inferred from homology"/>
<evidence type="ECO:0000256" key="3">
    <source>
        <dbReference type="ARBA" id="ARBA00022475"/>
    </source>
</evidence>
<dbReference type="InterPro" id="IPR035906">
    <property type="entry name" value="MetI-like_sf"/>
</dbReference>
<dbReference type="AlphaFoldDB" id="A0A5B8Z4K4"/>
<comment type="similarity">
    <text evidence="7">Belongs to the binding-protein-dependent transport system permease family.</text>
</comment>
<feature type="transmembrane region" description="Helical" evidence="7">
    <location>
        <begin position="100"/>
        <end position="121"/>
    </location>
</feature>
<feature type="transmembrane region" description="Helical" evidence="7">
    <location>
        <begin position="292"/>
        <end position="312"/>
    </location>
</feature>
<dbReference type="PANTHER" id="PTHR30193">
    <property type="entry name" value="ABC TRANSPORTER PERMEASE PROTEIN"/>
    <property type="match status" value="1"/>
</dbReference>
<evidence type="ECO:0000256" key="1">
    <source>
        <dbReference type="ARBA" id="ARBA00004651"/>
    </source>
</evidence>
<dbReference type="InterPro" id="IPR051393">
    <property type="entry name" value="ABC_transporter_permease"/>
</dbReference>
<dbReference type="GO" id="GO:0005886">
    <property type="term" value="C:plasma membrane"/>
    <property type="evidence" value="ECO:0007669"/>
    <property type="project" value="UniProtKB-SubCell"/>
</dbReference>
<dbReference type="InterPro" id="IPR000515">
    <property type="entry name" value="MetI-like"/>
</dbReference>
<keyword evidence="4 7" id="KW-0812">Transmembrane</keyword>
<evidence type="ECO:0000256" key="5">
    <source>
        <dbReference type="ARBA" id="ARBA00022989"/>
    </source>
</evidence>
<evidence type="ECO:0000256" key="6">
    <source>
        <dbReference type="ARBA" id="ARBA00023136"/>
    </source>
</evidence>
<feature type="domain" description="ABC transmembrane type-1" evidence="8">
    <location>
        <begin position="96"/>
        <end position="308"/>
    </location>
</feature>
<keyword evidence="5 7" id="KW-1133">Transmembrane helix</keyword>
<protein>
    <submittedName>
        <fullName evidence="9">Sugar ABC transporter permease</fullName>
    </submittedName>
</protein>
<dbReference type="Pfam" id="PF00528">
    <property type="entry name" value="BPD_transp_1"/>
    <property type="match status" value="1"/>
</dbReference>
<name>A0A5B8Z4K4_CYTDA</name>
<keyword evidence="3" id="KW-1003">Cell membrane</keyword>
<keyword evidence="6 7" id="KW-0472">Membrane</keyword>
<feature type="transmembrane region" description="Helical" evidence="7">
    <location>
        <begin position="181"/>
        <end position="204"/>
    </location>
</feature>
<dbReference type="Gene3D" id="1.10.3720.10">
    <property type="entry name" value="MetI-like"/>
    <property type="match status" value="1"/>
</dbReference>
<dbReference type="CDD" id="cd06261">
    <property type="entry name" value="TM_PBP2"/>
    <property type="match status" value="1"/>
</dbReference>
<evidence type="ECO:0000256" key="2">
    <source>
        <dbReference type="ARBA" id="ARBA00022448"/>
    </source>
</evidence>
<evidence type="ECO:0000259" key="8">
    <source>
        <dbReference type="PROSITE" id="PS50928"/>
    </source>
</evidence>
<dbReference type="Proteomes" id="UP000321555">
    <property type="component" value="Chromosome"/>
</dbReference>
<feature type="transmembrane region" description="Helical" evidence="7">
    <location>
        <begin position="37"/>
        <end position="60"/>
    </location>
</feature>
<gene>
    <name evidence="9" type="ORF">FSZ17_12695</name>
</gene>
<dbReference type="STRING" id="1742359.GCA_001439625_02265"/>
<keyword evidence="2 7" id="KW-0813">Transport</keyword>
<evidence type="ECO:0000313" key="9">
    <source>
        <dbReference type="EMBL" id="QED48030.1"/>
    </source>
</evidence>
<evidence type="ECO:0000256" key="7">
    <source>
        <dbReference type="RuleBase" id="RU363032"/>
    </source>
</evidence>
<dbReference type="GO" id="GO:0055085">
    <property type="term" value="P:transmembrane transport"/>
    <property type="evidence" value="ECO:0007669"/>
    <property type="project" value="InterPro"/>
</dbReference>
<dbReference type="SUPFAM" id="SSF161098">
    <property type="entry name" value="MetI-like"/>
    <property type="match status" value="1"/>
</dbReference>
<evidence type="ECO:0000313" key="10">
    <source>
        <dbReference type="Proteomes" id="UP000321555"/>
    </source>
</evidence>